<evidence type="ECO:0000313" key="3">
    <source>
        <dbReference type="Proteomes" id="UP001185069"/>
    </source>
</evidence>
<gene>
    <name evidence="2" type="ORF">JOE69_001401</name>
</gene>
<accession>A0ABU1J9T4</accession>
<dbReference type="SUPFAM" id="SSF53474">
    <property type="entry name" value="alpha/beta-Hydrolases"/>
    <property type="match status" value="1"/>
</dbReference>
<organism evidence="2 3">
    <name type="scientific">Arthrobacter russicus</name>
    <dbReference type="NCBI Taxonomy" id="172040"/>
    <lineage>
        <taxon>Bacteria</taxon>
        <taxon>Bacillati</taxon>
        <taxon>Actinomycetota</taxon>
        <taxon>Actinomycetes</taxon>
        <taxon>Micrococcales</taxon>
        <taxon>Micrococcaceae</taxon>
        <taxon>Arthrobacter</taxon>
    </lineage>
</organism>
<name>A0ABU1J9T4_9MICC</name>
<dbReference type="PRINTS" id="PR00412">
    <property type="entry name" value="EPOXHYDRLASE"/>
</dbReference>
<dbReference type="PANTHER" id="PTHR43798:SF5">
    <property type="entry name" value="MONOACYLGLYCEROL LIPASE ABHD6"/>
    <property type="match status" value="1"/>
</dbReference>
<dbReference type="InterPro" id="IPR000639">
    <property type="entry name" value="Epox_hydrolase-like"/>
</dbReference>
<dbReference type="InterPro" id="IPR050266">
    <property type="entry name" value="AB_hydrolase_sf"/>
</dbReference>
<dbReference type="Proteomes" id="UP001185069">
    <property type="component" value="Unassembled WGS sequence"/>
</dbReference>
<reference evidence="2 3" key="1">
    <citation type="submission" date="2023-07" db="EMBL/GenBank/DDBJ databases">
        <title>Sequencing the genomes of 1000 actinobacteria strains.</title>
        <authorList>
            <person name="Klenk H.-P."/>
        </authorList>
    </citation>
    <scope>NUCLEOTIDE SEQUENCE [LARGE SCALE GENOMIC DNA]</scope>
    <source>
        <strain evidence="2 3">DSM 14555</strain>
    </source>
</reference>
<keyword evidence="3" id="KW-1185">Reference proteome</keyword>
<evidence type="ECO:0000259" key="1">
    <source>
        <dbReference type="Pfam" id="PF00561"/>
    </source>
</evidence>
<protein>
    <submittedName>
        <fullName evidence="2">Pimeloyl-ACP methyl ester carboxylesterase</fullName>
    </submittedName>
</protein>
<dbReference type="EMBL" id="JAVDQF010000001">
    <property type="protein sequence ID" value="MDR6269163.1"/>
    <property type="molecule type" value="Genomic_DNA"/>
</dbReference>
<dbReference type="InterPro" id="IPR029058">
    <property type="entry name" value="AB_hydrolase_fold"/>
</dbReference>
<dbReference type="InterPro" id="IPR000073">
    <property type="entry name" value="AB_hydrolase_1"/>
</dbReference>
<sequence length="298" mass="32944">MNGEPKESPVSGRRRIVSANGAKLAVFEYGLAAGPGVDTVVMLHGYPDDHRMWRPVIEQLAGDFHIVAYDTRNAGESWVDTAGLAPFRIRYLVDDFYTVLEALDVPKAHIVAHDWGSVQAWAVVRDERAEAAVASMLSASGPDTAHLKRWYRDRLSRFATVPQGLNQLLKSWYIWMFQLPKLPELAVPKIISRLPADYDRGNNAVRGIALYRANVGIRNVRRPAGLAPAGAVLRKRTEVPVLLANAQRDKYVSPDLAEGVSAWAPALEQLTVPGGHWWPAQDPEAFAAVAADWIGRNR</sequence>
<dbReference type="RefSeq" id="WP_309797263.1">
    <property type="nucleotide sequence ID" value="NZ_BAAAHY010000001.1"/>
</dbReference>
<dbReference type="Pfam" id="PF00561">
    <property type="entry name" value="Abhydrolase_1"/>
    <property type="match status" value="1"/>
</dbReference>
<feature type="domain" description="AB hydrolase-1" evidence="1">
    <location>
        <begin position="39"/>
        <end position="277"/>
    </location>
</feature>
<dbReference type="PANTHER" id="PTHR43798">
    <property type="entry name" value="MONOACYLGLYCEROL LIPASE"/>
    <property type="match status" value="1"/>
</dbReference>
<evidence type="ECO:0000313" key="2">
    <source>
        <dbReference type="EMBL" id="MDR6269163.1"/>
    </source>
</evidence>
<dbReference type="Gene3D" id="3.40.50.1820">
    <property type="entry name" value="alpha/beta hydrolase"/>
    <property type="match status" value="1"/>
</dbReference>
<comment type="caution">
    <text evidence="2">The sequence shown here is derived from an EMBL/GenBank/DDBJ whole genome shotgun (WGS) entry which is preliminary data.</text>
</comment>
<proteinExistence type="predicted"/>